<comment type="caution">
    <text evidence="2">The sequence shown here is derived from an EMBL/GenBank/DDBJ whole genome shotgun (WGS) entry which is preliminary data.</text>
</comment>
<accession>A0A2P6MK42</accession>
<dbReference type="AlphaFoldDB" id="A0A2P6MK42"/>
<feature type="region of interest" description="Disordered" evidence="1">
    <location>
        <begin position="22"/>
        <end position="63"/>
    </location>
</feature>
<dbReference type="EMBL" id="PVNS01000003">
    <property type="protein sequence ID" value="PRO66623.1"/>
    <property type="molecule type" value="Genomic_DNA"/>
</dbReference>
<evidence type="ECO:0000313" key="3">
    <source>
        <dbReference type="Proteomes" id="UP000243650"/>
    </source>
</evidence>
<proteinExistence type="predicted"/>
<evidence type="ECO:0000256" key="1">
    <source>
        <dbReference type="SAM" id="MobiDB-lite"/>
    </source>
</evidence>
<name>A0A2P6MK42_ALKUR</name>
<evidence type="ECO:0000313" key="2">
    <source>
        <dbReference type="EMBL" id="PRO66623.1"/>
    </source>
</evidence>
<organism evidence="2 3">
    <name type="scientific">Alkalicoccus urumqiensis</name>
    <name type="common">Bacillus urumqiensis</name>
    <dbReference type="NCBI Taxonomy" id="1548213"/>
    <lineage>
        <taxon>Bacteria</taxon>
        <taxon>Bacillati</taxon>
        <taxon>Bacillota</taxon>
        <taxon>Bacilli</taxon>
        <taxon>Bacillales</taxon>
        <taxon>Bacillaceae</taxon>
        <taxon>Alkalicoccus</taxon>
    </lineage>
</organism>
<sequence>MFRFPLKMVRYHGAGPMEAYPVPIRSRRGPGSLHSGPQTDGGVPPFSKLGEGPAGERFGRKGMEGSWHDTFPFWHETAASWHAAGCIWRGILPMARTVRPVARNAQTMAQS</sequence>
<reference evidence="2 3" key="1">
    <citation type="submission" date="2018-03" db="EMBL/GenBank/DDBJ databases">
        <title>Bacillus urumqiensis sp. nov., a moderately haloalkaliphilic bacterium isolated from a salt lake.</title>
        <authorList>
            <person name="Zhao B."/>
            <person name="Liao Z."/>
        </authorList>
    </citation>
    <scope>NUCLEOTIDE SEQUENCE [LARGE SCALE GENOMIC DNA]</scope>
    <source>
        <strain evidence="2 3">BZ-SZ-XJ18</strain>
    </source>
</reference>
<keyword evidence="3" id="KW-1185">Reference proteome</keyword>
<gene>
    <name evidence="2" type="ORF">C6I21_04575</name>
</gene>
<protein>
    <submittedName>
        <fullName evidence="2">Uncharacterized protein</fullName>
    </submittedName>
</protein>
<dbReference type="Proteomes" id="UP000243650">
    <property type="component" value="Unassembled WGS sequence"/>
</dbReference>